<proteinExistence type="predicted"/>
<dbReference type="EMBL" id="JAGGKS010000001">
    <property type="protein sequence ID" value="MBP1924588.1"/>
    <property type="molecule type" value="Genomic_DNA"/>
</dbReference>
<comment type="caution">
    <text evidence="1">The sequence shown here is derived from an EMBL/GenBank/DDBJ whole genome shotgun (WGS) entry which is preliminary data.</text>
</comment>
<dbReference type="InterPro" id="IPR037026">
    <property type="entry name" value="Vgr_OB-fold_dom_sf"/>
</dbReference>
<evidence type="ECO:0000313" key="1">
    <source>
        <dbReference type="EMBL" id="MBP1924588.1"/>
    </source>
</evidence>
<protein>
    <submittedName>
        <fullName evidence="1">Phage baseplate assembly protein gpV</fullName>
    </submittedName>
</protein>
<accession>A0ABS4GA86</accession>
<dbReference type="Proteomes" id="UP001519342">
    <property type="component" value="Unassembled WGS sequence"/>
</dbReference>
<dbReference type="Gene3D" id="2.40.50.230">
    <property type="entry name" value="Gp5 N-terminal domain"/>
    <property type="match status" value="1"/>
</dbReference>
<reference evidence="1 2" key="1">
    <citation type="submission" date="2021-03" db="EMBL/GenBank/DDBJ databases">
        <title>Genomic Encyclopedia of Type Strains, Phase IV (KMG-IV): sequencing the most valuable type-strain genomes for metagenomic binning, comparative biology and taxonomic classification.</title>
        <authorList>
            <person name="Goeker M."/>
        </authorList>
    </citation>
    <scope>NUCLEOTIDE SEQUENCE [LARGE SCALE GENOMIC DNA]</scope>
    <source>
        <strain evidence="1 2">DSM 24004</strain>
    </source>
</reference>
<gene>
    <name evidence="1" type="ORF">J2Z76_000441</name>
</gene>
<dbReference type="RefSeq" id="WP_209510338.1">
    <property type="nucleotide sequence ID" value="NZ_JAGGKS010000001.1"/>
</dbReference>
<keyword evidence="2" id="KW-1185">Reference proteome</keyword>
<sequence>MVDNNNKEALKLVKNIIKVGQVSSINFNKSSVKVTFPDKDNIVSNYLPILNPGYYIPKIGDQVVCIFLGNGIEQGFCLGSFIIES</sequence>
<organism evidence="1 2">
    <name type="scientific">Sedimentibacter acidaminivorans</name>
    <dbReference type="NCBI Taxonomy" id="913099"/>
    <lineage>
        <taxon>Bacteria</taxon>
        <taxon>Bacillati</taxon>
        <taxon>Bacillota</taxon>
        <taxon>Tissierellia</taxon>
        <taxon>Sedimentibacter</taxon>
    </lineage>
</organism>
<evidence type="ECO:0000313" key="2">
    <source>
        <dbReference type="Proteomes" id="UP001519342"/>
    </source>
</evidence>
<name>A0ABS4GA86_9FIRM</name>